<evidence type="ECO:0000313" key="5">
    <source>
        <dbReference type="Proteomes" id="UP000199527"/>
    </source>
</evidence>
<dbReference type="PROSITE" id="PS00819">
    <property type="entry name" value="DPS_2"/>
    <property type="match status" value="1"/>
</dbReference>
<evidence type="ECO:0000313" key="4">
    <source>
        <dbReference type="EMBL" id="SDJ91399.1"/>
    </source>
</evidence>
<dbReference type="InterPro" id="IPR008331">
    <property type="entry name" value="Ferritin_DPS_dom"/>
</dbReference>
<reference evidence="5" key="1">
    <citation type="submission" date="2016-10" db="EMBL/GenBank/DDBJ databases">
        <authorList>
            <person name="Varghese N."/>
            <person name="Submissions S."/>
        </authorList>
    </citation>
    <scope>NUCLEOTIDE SEQUENCE [LARGE SCALE GENOMIC DNA]</scope>
    <source>
        <strain evidence="5">DSM 23317</strain>
    </source>
</reference>
<dbReference type="InterPro" id="IPR012347">
    <property type="entry name" value="Ferritin-like"/>
</dbReference>
<dbReference type="OrthoDB" id="9797687at2"/>
<dbReference type="PANTHER" id="PTHR42932">
    <property type="entry name" value="GENERAL STRESS PROTEIN 20U"/>
    <property type="match status" value="1"/>
</dbReference>
<dbReference type="PROSITE" id="PS00818">
    <property type="entry name" value="DPS_1"/>
    <property type="match status" value="1"/>
</dbReference>
<evidence type="ECO:0000259" key="3">
    <source>
        <dbReference type="Pfam" id="PF00210"/>
    </source>
</evidence>
<dbReference type="PIRSF" id="PIRSF005900">
    <property type="entry name" value="Dps"/>
    <property type="match status" value="1"/>
</dbReference>
<comment type="similarity">
    <text evidence="1 2">Belongs to the Dps family.</text>
</comment>
<dbReference type="InterPro" id="IPR002177">
    <property type="entry name" value="DPS_DNA-bd"/>
</dbReference>
<protein>
    <submittedName>
        <fullName evidence="4">Starvation-inducible DNA-binding protein</fullName>
    </submittedName>
</protein>
<dbReference type="GO" id="GO:0008199">
    <property type="term" value="F:ferric iron binding"/>
    <property type="evidence" value="ECO:0007669"/>
    <property type="project" value="InterPro"/>
</dbReference>
<dbReference type="PRINTS" id="PR01346">
    <property type="entry name" value="HELNAPAPROT"/>
</dbReference>
<dbReference type="RefSeq" id="WP_090367036.1">
    <property type="nucleotide sequence ID" value="NZ_FNEM01000015.1"/>
</dbReference>
<dbReference type="PANTHER" id="PTHR42932:SF1">
    <property type="entry name" value="GENERAL STRESS PROTEIN 20U"/>
    <property type="match status" value="1"/>
</dbReference>
<dbReference type="GO" id="GO:0016722">
    <property type="term" value="F:oxidoreductase activity, acting on metal ions"/>
    <property type="evidence" value="ECO:0007669"/>
    <property type="project" value="InterPro"/>
</dbReference>
<dbReference type="InterPro" id="IPR023188">
    <property type="entry name" value="DPS_DNA-bd_CS"/>
</dbReference>
<dbReference type="GO" id="GO:0003677">
    <property type="term" value="F:DNA binding"/>
    <property type="evidence" value="ECO:0007669"/>
    <property type="project" value="UniProtKB-KW"/>
</dbReference>
<proteinExistence type="inferred from homology"/>
<gene>
    <name evidence="4" type="ORF">SAMN04488540_11577</name>
</gene>
<dbReference type="AlphaFoldDB" id="A0A1G8XLD5"/>
<evidence type="ECO:0000256" key="1">
    <source>
        <dbReference type="ARBA" id="ARBA00009497"/>
    </source>
</evidence>
<evidence type="ECO:0000256" key="2">
    <source>
        <dbReference type="RuleBase" id="RU003875"/>
    </source>
</evidence>
<dbReference type="CDD" id="cd01043">
    <property type="entry name" value="DPS"/>
    <property type="match status" value="1"/>
</dbReference>
<keyword evidence="5" id="KW-1185">Reference proteome</keyword>
<organism evidence="4 5">
    <name type="scientific">Ferrimonas sediminum</name>
    <dbReference type="NCBI Taxonomy" id="718193"/>
    <lineage>
        <taxon>Bacteria</taxon>
        <taxon>Pseudomonadati</taxon>
        <taxon>Pseudomonadota</taxon>
        <taxon>Gammaproteobacteria</taxon>
        <taxon>Alteromonadales</taxon>
        <taxon>Ferrimonadaceae</taxon>
        <taxon>Ferrimonas</taxon>
    </lineage>
</organism>
<keyword evidence="4" id="KW-0238">DNA-binding</keyword>
<feature type="domain" description="Ferritin/DPS" evidence="3">
    <location>
        <begin position="19"/>
        <end position="156"/>
    </location>
</feature>
<accession>A0A1G8XLD5</accession>
<dbReference type="InterPro" id="IPR009078">
    <property type="entry name" value="Ferritin-like_SF"/>
</dbReference>
<name>A0A1G8XLD5_9GAMM</name>
<dbReference type="Proteomes" id="UP000199527">
    <property type="component" value="Unassembled WGS sequence"/>
</dbReference>
<dbReference type="SUPFAM" id="SSF47240">
    <property type="entry name" value="Ferritin-like"/>
    <property type="match status" value="1"/>
</dbReference>
<dbReference type="EMBL" id="FNEM01000015">
    <property type="protein sequence ID" value="SDJ91399.1"/>
    <property type="molecule type" value="Genomic_DNA"/>
</dbReference>
<dbReference type="Pfam" id="PF00210">
    <property type="entry name" value="Ferritin"/>
    <property type="match status" value="1"/>
</dbReference>
<dbReference type="Gene3D" id="1.20.1260.10">
    <property type="match status" value="1"/>
</dbReference>
<sequence length="160" mass="17882">MTTTNLIGLNRNGAEDLAAQLNDLLANYQVLYMNVRGFHWNIKGVDFFELHTKFEEIYNVLLEKVDEIAERVLTLGQQPLHAFSDYLQLSQIQQAINISSGADGIDSLLEGYQVLIAKQRQILNAAGELGDEGTAALMSDYLSQQEKESWMLAAYRGRGA</sequence>